<accession>A6DJN4</accession>
<dbReference type="AlphaFoldDB" id="A6DJN4"/>
<proteinExistence type="predicted"/>
<sequence>MSLFNKNIVVLCLAKSGRHLAMKVAKSRSGLELIKSRILDGDHEFSSLQESLDISANDYFVLCDEGSLSVSVNLALPKLAAKELRNAVSFELGNKIPLPVDAVQWGYYRDKDSCQLSVISYEAWDEFILATHEMAFDFFVSSSSLPELSDDLKGLVNKQGENDEALFEQALKVASFCLSNDMNVLKKTMITPPEGRRLKHRFVSKYIMVACMVYVLTSLLMTGLTYYKGKNQYSSQLKSRIAQIQSATPQVDEEAFEYLNELNSEYSSILEKAYSPGAILDELSLRLPAKYLIKSLRTDGLSVNCELTSQDGVLDTKEIYNAFVASDVFTKDIPISQRKGSLQLNLTLNEKGVDHD</sequence>
<keyword evidence="1" id="KW-0472">Membrane</keyword>
<dbReference type="STRING" id="313628.LNTAR_12166"/>
<evidence type="ECO:0000256" key="1">
    <source>
        <dbReference type="SAM" id="Phobius"/>
    </source>
</evidence>
<dbReference type="RefSeq" id="WP_007278101.1">
    <property type="nucleotide sequence ID" value="NZ_ABCK01000006.1"/>
</dbReference>
<protein>
    <submittedName>
        <fullName evidence="2">Uncharacterized protein</fullName>
    </submittedName>
</protein>
<keyword evidence="3" id="KW-1185">Reference proteome</keyword>
<keyword evidence="1" id="KW-0812">Transmembrane</keyword>
<keyword evidence="1" id="KW-1133">Transmembrane helix</keyword>
<dbReference type="Proteomes" id="UP000004947">
    <property type="component" value="Unassembled WGS sequence"/>
</dbReference>
<dbReference type="EMBL" id="ABCK01000006">
    <property type="protein sequence ID" value="EDM28108.1"/>
    <property type="molecule type" value="Genomic_DNA"/>
</dbReference>
<gene>
    <name evidence="2" type="ORF">LNTAR_12166</name>
</gene>
<dbReference type="Gene3D" id="3.30.1490.300">
    <property type="match status" value="1"/>
</dbReference>
<evidence type="ECO:0000313" key="2">
    <source>
        <dbReference type="EMBL" id="EDM28108.1"/>
    </source>
</evidence>
<evidence type="ECO:0000313" key="3">
    <source>
        <dbReference type="Proteomes" id="UP000004947"/>
    </source>
</evidence>
<feature type="transmembrane region" description="Helical" evidence="1">
    <location>
        <begin position="206"/>
        <end position="227"/>
    </location>
</feature>
<organism evidence="2 3">
    <name type="scientific">Lentisphaera araneosa HTCC2155</name>
    <dbReference type="NCBI Taxonomy" id="313628"/>
    <lineage>
        <taxon>Bacteria</taxon>
        <taxon>Pseudomonadati</taxon>
        <taxon>Lentisphaerota</taxon>
        <taxon>Lentisphaeria</taxon>
        <taxon>Lentisphaerales</taxon>
        <taxon>Lentisphaeraceae</taxon>
        <taxon>Lentisphaera</taxon>
    </lineage>
</organism>
<reference evidence="2 3" key="1">
    <citation type="journal article" date="2010" name="J. Bacteriol.">
        <title>Genome sequence of Lentisphaera araneosa HTCC2155T, the type species of the order Lentisphaerales in the phylum Lentisphaerae.</title>
        <authorList>
            <person name="Thrash J.C."/>
            <person name="Cho J.C."/>
            <person name="Vergin K.L."/>
            <person name="Morris R.M."/>
            <person name="Giovannoni S.J."/>
        </authorList>
    </citation>
    <scope>NUCLEOTIDE SEQUENCE [LARGE SCALE GENOMIC DNA]</scope>
    <source>
        <strain evidence="2 3">HTCC2155</strain>
    </source>
</reference>
<name>A6DJN4_9BACT</name>
<comment type="caution">
    <text evidence="2">The sequence shown here is derived from an EMBL/GenBank/DDBJ whole genome shotgun (WGS) entry which is preliminary data.</text>
</comment>